<evidence type="ECO:0000256" key="1">
    <source>
        <dbReference type="SAM" id="MobiDB-lite"/>
    </source>
</evidence>
<dbReference type="RefSeq" id="WP_132320261.1">
    <property type="nucleotide sequence ID" value="NZ_FWZT01000011.1"/>
</dbReference>
<dbReference type="OrthoDB" id="9974269at2"/>
<keyword evidence="3" id="KW-1185">Reference proteome</keyword>
<organism evidence="2 3">
    <name type="scientific">Pseudobacteriovorax antillogorgiicola</name>
    <dbReference type="NCBI Taxonomy" id="1513793"/>
    <lineage>
        <taxon>Bacteria</taxon>
        <taxon>Pseudomonadati</taxon>
        <taxon>Bdellovibrionota</taxon>
        <taxon>Oligoflexia</taxon>
        <taxon>Oligoflexales</taxon>
        <taxon>Pseudobacteriovoracaceae</taxon>
        <taxon>Pseudobacteriovorax</taxon>
    </lineage>
</organism>
<feature type="region of interest" description="Disordered" evidence="1">
    <location>
        <begin position="73"/>
        <end position="95"/>
    </location>
</feature>
<dbReference type="AlphaFoldDB" id="A0A1Y6BYK0"/>
<dbReference type="Proteomes" id="UP000192907">
    <property type="component" value="Unassembled WGS sequence"/>
</dbReference>
<sequence length="95" mass="10790">MYEYNSDKILQRQRVCLKCRSFVTHEKIDDSSMACPLCGHRPKPPKARTNPVSAAQMKGIVAEFYEKAYAKLKAKQDQGRQPGTDSKQKKKSEDA</sequence>
<name>A0A1Y6BYK0_9BACT</name>
<protein>
    <submittedName>
        <fullName evidence="2">Uncharacterized protein</fullName>
    </submittedName>
</protein>
<reference evidence="3" key="1">
    <citation type="submission" date="2017-04" db="EMBL/GenBank/DDBJ databases">
        <authorList>
            <person name="Varghese N."/>
            <person name="Submissions S."/>
        </authorList>
    </citation>
    <scope>NUCLEOTIDE SEQUENCE [LARGE SCALE GENOMIC DNA]</scope>
    <source>
        <strain evidence="3">RKEM611</strain>
    </source>
</reference>
<accession>A0A1Y6BYK0</accession>
<proteinExistence type="predicted"/>
<dbReference type="EMBL" id="FWZT01000011">
    <property type="protein sequence ID" value="SMF36232.1"/>
    <property type="molecule type" value="Genomic_DNA"/>
</dbReference>
<evidence type="ECO:0000313" key="2">
    <source>
        <dbReference type="EMBL" id="SMF36232.1"/>
    </source>
</evidence>
<gene>
    <name evidence="2" type="ORF">SAMN06296036_11114</name>
</gene>
<evidence type="ECO:0000313" key="3">
    <source>
        <dbReference type="Proteomes" id="UP000192907"/>
    </source>
</evidence>